<dbReference type="Proteomes" id="UP000681720">
    <property type="component" value="Unassembled WGS sequence"/>
</dbReference>
<evidence type="ECO:0000256" key="1">
    <source>
        <dbReference type="SAM" id="MobiDB-lite"/>
    </source>
</evidence>
<dbReference type="EMBL" id="CAJOBJ010188713">
    <property type="protein sequence ID" value="CAF4945681.1"/>
    <property type="molecule type" value="Genomic_DNA"/>
</dbReference>
<comment type="caution">
    <text evidence="2">The sequence shown here is derived from an EMBL/GenBank/DDBJ whole genome shotgun (WGS) entry which is preliminary data.</text>
</comment>
<evidence type="ECO:0000313" key="3">
    <source>
        <dbReference type="Proteomes" id="UP000681720"/>
    </source>
</evidence>
<feature type="non-terminal residue" evidence="2">
    <location>
        <position position="73"/>
    </location>
</feature>
<protein>
    <submittedName>
        <fullName evidence="2">Uncharacterized protein</fullName>
    </submittedName>
</protein>
<proteinExistence type="predicted"/>
<name>A0A8S3D9Y8_9BILA</name>
<reference evidence="2" key="1">
    <citation type="submission" date="2021-02" db="EMBL/GenBank/DDBJ databases">
        <authorList>
            <person name="Nowell W R."/>
        </authorList>
    </citation>
    <scope>NUCLEOTIDE SEQUENCE</scope>
</reference>
<sequence length="73" mass="8358">MEISKDNMEDDSDDNDTDGDSTSEDSTDEQIDDSKQEAELVVLRDAVKSSPYNYQAHIDYINLARQYTNLEHL</sequence>
<feature type="compositionally biased region" description="Acidic residues" evidence="1">
    <location>
        <begin position="8"/>
        <end position="31"/>
    </location>
</feature>
<accession>A0A8S3D9Y8</accession>
<dbReference type="AlphaFoldDB" id="A0A8S3D9Y8"/>
<gene>
    <name evidence="2" type="ORF">GIL414_LOCUS54052</name>
</gene>
<feature type="region of interest" description="Disordered" evidence="1">
    <location>
        <begin position="1"/>
        <end position="37"/>
    </location>
</feature>
<evidence type="ECO:0000313" key="2">
    <source>
        <dbReference type="EMBL" id="CAF4945681.1"/>
    </source>
</evidence>
<organism evidence="2 3">
    <name type="scientific">Rotaria magnacalcarata</name>
    <dbReference type="NCBI Taxonomy" id="392030"/>
    <lineage>
        <taxon>Eukaryota</taxon>
        <taxon>Metazoa</taxon>
        <taxon>Spiralia</taxon>
        <taxon>Gnathifera</taxon>
        <taxon>Rotifera</taxon>
        <taxon>Eurotatoria</taxon>
        <taxon>Bdelloidea</taxon>
        <taxon>Philodinida</taxon>
        <taxon>Philodinidae</taxon>
        <taxon>Rotaria</taxon>
    </lineage>
</organism>